<gene>
    <name evidence="2" type="ORF">R3P38DRAFT_3239931</name>
</gene>
<keyword evidence="1" id="KW-1133">Transmembrane helix</keyword>
<dbReference type="EMBL" id="JAWWNJ010000188">
    <property type="protein sequence ID" value="KAK6974069.1"/>
    <property type="molecule type" value="Genomic_DNA"/>
</dbReference>
<organism evidence="2 3">
    <name type="scientific">Favolaschia claudopus</name>
    <dbReference type="NCBI Taxonomy" id="2862362"/>
    <lineage>
        <taxon>Eukaryota</taxon>
        <taxon>Fungi</taxon>
        <taxon>Dikarya</taxon>
        <taxon>Basidiomycota</taxon>
        <taxon>Agaricomycotina</taxon>
        <taxon>Agaricomycetes</taxon>
        <taxon>Agaricomycetidae</taxon>
        <taxon>Agaricales</taxon>
        <taxon>Marasmiineae</taxon>
        <taxon>Mycenaceae</taxon>
        <taxon>Favolaschia</taxon>
    </lineage>
</organism>
<proteinExistence type="predicted"/>
<comment type="caution">
    <text evidence="2">The sequence shown here is derived from an EMBL/GenBank/DDBJ whole genome shotgun (WGS) entry which is preliminary data.</text>
</comment>
<evidence type="ECO:0000313" key="3">
    <source>
        <dbReference type="Proteomes" id="UP001362999"/>
    </source>
</evidence>
<reference evidence="2 3" key="1">
    <citation type="journal article" date="2024" name="J Genomics">
        <title>Draft genome sequencing and assembly of Favolaschia claudopus CIRM-BRFM 2984 isolated from oak limbs.</title>
        <authorList>
            <person name="Navarro D."/>
            <person name="Drula E."/>
            <person name="Chaduli D."/>
            <person name="Cazenave R."/>
            <person name="Ahrendt S."/>
            <person name="Wang J."/>
            <person name="Lipzen A."/>
            <person name="Daum C."/>
            <person name="Barry K."/>
            <person name="Grigoriev I.V."/>
            <person name="Favel A."/>
            <person name="Rosso M.N."/>
            <person name="Martin F."/>
        </authorList>
    </citation>
    <scope>NUCLEOTIDE SEQUENCE [LARGE SCALE GENOMIC DNA]</scope>
    <source>
        <strain evidence="2 3">CIRM-BRFM 2984</strain>
    </source>
</reference>
<keyword evidence="1" id="KW-0472">Membrane</keyword>
<keyword evidence="3" id="KW-1185">Reference proteome</keyword>
<dbReference type="Proteomes" id="UP001362999">
    <property type="component" value="Unassembled WGS sequence"/>
</dbReference>
<feature type="transmembrane region" description="Helical" evidence="1">
    <location>
        <begin position="33"/>
        <end position="55"/>
    </location>
</feature>
<sequence length="137" mass="15074">MIDQWRKSVALITGTDRVPVLEYLRPAPRRKSLGSAIVAVFVATFTMLSAVWTVFGLVATGLVGLSGPDQVIEQSKLRIASNNPFRAIMDASELELLSDKAGGMGNNDDRINDLLERIDLLTKRIEEIEATKATKQF</sequence>
<evidence type="ECO:0000256" key="1">
    <source>
        <dbReference type="SAM" id="Phobius"/>
    </source>
</evidence>
<dbReference type="AlphaFoldDB" id="A0AAV9Z735"/>
<accession>A0AAV9Z735</accession>
<protein>
    <submittedName>
        <fullName evidence="2">Uncharacterized protein</fullName>
    </submittedName>
</protein>
<evidence type="ECO:0000313" key="2">
    <source>
        <dbReference type="EMBL" id="KAK6974069.1"/>
    </source>
</evidence>
<name>A0AAV9Z735_9AGAR</name>
<keyword evidence="1" id="KW-0812">Transmembrane</keyword>